<reference evidence="2 3" key="1">
    <citation type="submission" date="2022-12" db="EMBL/GenBank/DDBJ databases">
        <title>Chromosome-level genome of Tegillarca granosa.</title>
        <authorList>
            <person name="Kim J."/>
        </authorList>
    </citation>
    <scope>NUCLEOTIDE SEQUENCE [LARGE SCALE GENOMIC DNA]</scope>
    <source>
        <strain evidence="2">Teg-2019</strain>
        <tissue evidence="2">Adductor muscle</tissue>
    </source>
</reference>
<dbReference type="Proteomes" id="UP001217089">
    <property type="component" value="Unassembled WGS sequence"/>
</dbReference>
<comment type="caution">
    <text evidence="2">The sequence shown here is derived from an EMBL/GenBank/DDBJ whole genome shotgun (WGS) entry which is preliminary data.</text>
</comment>
<organism evidence="2 3">
    <name type="scientific">Tegillarca granosa</name>
    <name type="common">Malaysian cockle</name>
    <name type="synonym">Anadara granosa</name>
    <dbReference type="NCBI Taxonomy" id="220873"/>
    <lineage>
        <taxon>Eukaryota</taxon>
        <taxon>Metazoa</taxon>
        <taxon>Spiralia</taxon>
        <taxon>Lophotrochozoa</taxon>
        <taxon>Mollusca</taxon>
        <taxon>Bivalvia</taxon>
        <taxon>Autobranchia</taxon>
        <taxon>Pteriomorphia</taxon>
        <taxon>Arcoida</taxon>
        <taxon>Arcoidea</taxon>
        <taxon>Arcidae</taxon>
        <taxon>Tegillarca</taxon>
    </lineage>
</organism>
<gene>
    <name evidence="2" type="ORF">KUTeg_006038</name>
</gene>
<evidence type="ECO:0000256" key="1">
    <source>
        <dbReference type="SAM" id="MobiDB-lite"/>
    </source>
</evidence>
<accession>A0ABQ9FFD9</accession>
<feature type="region of interest" description="Disordered" evidence="1">
    <location>
        <begin position="1"/>
        <end position="25"/>
    </location>
</feature>
<protein>
    <submittedName>
        <fullName evidence="2">Uncharacterized protein</fullName>
    </submittedName>
</protein>
<name>A0ABQ9FFD9_TEGGR</name>
<proteinExistence type="predicted"/>
<sequence length="239" mass="26631">MSRENVAEQNKAHGERDSDISGPCIKNYTEQNKVHSERDDALSGLCIKNLAEENKAHSERDDAITGVCIKNLAEENKAHSERDDAITGLCIKNYTEQNKAHSERDDAISGLCIKVVRNVDNLFESGDDHEQNPITGNGLTRKNEVDLSNIPNLSRNVCGCRQTTMYQSCPCWHSGPRKKLSKPRDVPDQKVPVSNAHRNEEINRADLRHCDNKGVSCPFVDTALPVPDRALMETLTVTI</sequence>
<evidence type="ECO:0000313" key="3">
    <source>
        <dbReference type="Proteomes" id="UP001217089"/>
    </source>
</evidence>
<evidence type="ECO:0000313" key="2">
    <source>
        <dbReference type="EMBL" id="KAJ8316024.1"/>
    </source>
</evidence>
<keyword evidence="3" id="KW-1185">Reference proteome</keyword>
<dbReference type="EMBL" id="JARBDR010000328">
    <property type="protein sequence ID" value="KAJ8316024.1"/>
    <property type="molecule type" value="Genomic_DNA"/>
</dbReference>
<feature type="compositionally biased region" description="Basic and acidic residues" evidence="1">
    <location>
        <begin position="1"/>
        <end position="19"/>
    </location>
</feature>